<dbReference type="PANTHER" id="PTHR34293">
    <property type="entry name" value="HTH-TYPE TRANSCRIPTIONAL REGULATOR TRMBL2"/>
    <property type="match status" value="1"/>
</dbReference>
<feature type="domain" description="Transcription regulator TrmB N-terminal" evidence="2">
    <location>
        <begin position="10"/>
        <end position="77"/>
    </location>
</feature>
<reference evidence="4 5" key="1">
    <citation type="journal article" date="2019" name="Int. J. Syst. Evol. Microbiol.">
        <title>The Global Catalogue of Microorganisms (GCM) 10K type strain sequencing project: providing services to taxonomists for standard genome sequencing and annotation.</title>
        <authorList>
            <consortium name="The Broad Institute Genomics Platform"/>
            <consortium name="The Broad Institute Genome Sequencing Center for Infectious Disease"/>
            <person name="Wu L."/>
            <person name="Ma J."/>
        </authorList>
    </citation>
    <scope>NUCLEOTIDE SEQUENCE [LARGE SCALE GENOMIC DNA]</scope>
    <source>
        <strain evidence="4 5">PSR21</strain>
    </source>
</reference>
<dbReference type="PANTHER" id="PTHR34293:SF1">
    <property type="entry name" value="HTH-TYPE TRANSCRIPTIONAL REGULATOR TRMBL2"/>
    <property type="match status" value="1"/>
</dbReference>
<keyword evidence="5" id="KW-1185">Reference proteome</keyword>
<dbReference type="InterPro" id="IPR021586">
    <property type="entry name" value="Tscrpt_reg_TrmB_C"/>
</dbReference>
<evidence type="ECO:0000259" key="2">
    <source>
        <dbReference type="Pfam" id="PF01978"/>
    </source>
</evidence>
<evidence type="ECO:0000313" key="5">
    <source>
        <dbReference type="Proteomes" id="UP001596547"/>
    </source>
</evidence>
<dbReference type="GeneID" id="79316717"/>
<feature type="domain" description="Transcription regulator TrmB C-terminal" evidence="3">
    <location>
        <begin position="114"/>
        <end position="240"/>
    </location>
</feature>
<dbReference type="InterPro" id="IPR051797">
    <property type="entry name" value="TrmB-like"/>
</dbReference>
<dbReference type="AlphaFoldDB" id="A0ABD6A7S8"/>
<dbReference type="InterPro" id="IPR036390">
    <property type="entry name" value="WH_DNA-bd_sf"/>
</dbReference>
<evidence type="ECO:0000313" key="4">
    <source>
        <dbReference type="EMBL" id="MFC7316639.1"/>
    </source>
</evidence>
<dbReference type="SUPFAM" id="SSF46785">
    <property type="entry name" value="Winged helix' DNA-binding domain"/>
    <property type="match status" value="1"/>
</dbReference>
<dbReference type="Pfam" id="PF01978">
    <property type="entry name" value="TrmB"/>
    <property type="match status" value="1"/>
</dbReference>
<organism evidence="4 5">
    <name type="scientific">Halomarina halobia</name>
    <dbReference type="NCBI Taxonomy" id="3033386"/>
    <lineage>
        <taxon>Archaea</taxon>
        <taxon>Methanobacteriati</taxon>
        <taxon>Methanobacteriota</taxon>
        <taxon>Stenosarchaea group</taxon>
        <taxon>Halobacteria</taxon>
        <taxon>Halobacteriales</taxon>
        <taxon>Natronomonadaceae</taxon>
        <taxon>Halomarina</taxon>
    </lineage>
</organism>
<sequence>MDQQAAVEALERLGLSTYEAKVFIALVSLGVGSASDVARVVDVPRSQVYGAADRLERRGLVASRQSSPIQYRAVDLEEARTQLRGRFERDLDTAFDHLERVREEVEPTEERDGVWTVEGFDTVSTRIERLVAEARSSVLLATGDPSLADERLVAALAEAADRGVAVSAVSASRDVLDRFEGSVTTAHVPDLRDWEGQGGRLLIVDGRAILLSVGGTGETSAPEEMAIWSADTAFATVLIQIIEGRLGTFVE</sequence>
<dbReference type="Pfam" id="PF11495">
    <property type="entry name" value="Regulator_TrmB"/>
    <property type="match status" value="1"/>
</dbReference>
<protein>
    <submittedName>
        <fullName evidence="4">TrmB family transcriptional regulator</fullName>
    </submittedName>
</protein>
<proteinExistence type="inferred from homology"/>
<gene>
    <name evidence="4" type="ORF">ACFQPE_07485</name>
</gene>
<dbReference type="Proteomes" id="UP001596547">
    <property type="component" value="Unassembled WGS sequence"/>
</dbReference>
<accession>A0ABD6A7S8</accession>
<comment type="caution">
    <text evidence="4">The sequence shown here is derived from an EMBL/GenBank/DDBJ whole genome shotgun (WGS) entry which is preliminary data.</text>
</comment>
<dbReference type="EMBL" id="JBHTBF010000002">
    <property type="protein sequence ID" value="MFC7316639.1"/>
    <property type="molecule type" value="Genomic_DNA"/>
</dbReference>
<evidence type="ECO:0000259" key="3">
    <source>
        <dbReference type="Pfam" id="PF11495"/>
    </source>
</evidence>
<dbReference type="Gene3D" id="1.10.10.10">
    <property type="entry name" value="Winged helix-like DNA-binding domain superfamily/Winged helix DNA-binding domain"/>
    <property type="match status" value="1"/>
</dbReference>
<name>A0ABD6A7S8_9EURY</name>
<comment type="similarity">
    <text evidence="1">Belongs to the transcriptional regulator TrmB family.</text>
</comment>
<dbReference type="RefSeq" id="WP_276304098.1">
    <property type="nucleotide sequence ID" value="NZ_CP119992.1"/>
</dbReference>
<evidence type="ECO:0000256" key="1">
    <source>
        <dbReference type="ARBA" id="ARBA00007287"/>
    </source>
</evidence>
<dbReference type="InterPro" id="IPR036388">
    <property type="entry name" value="WH-like_DNA-bd_sf"/>
</dbReference>
<dbReference type="CDD" id="cd09124">
    <property type="entry name" value="PLDc_like_TrmB_middle"/>
    <property type="match status" value="1"/>
</dbReference>
<dbReference type="InterPro" id="IPR002831">
    <property type="entry name" value="Tscrpt_reg_TrmB_N"/>
</dbReference>